<dbReference type="EMBL" id="JAAZSQ010000008">
    <property type="protein sequence ID" value="NKX54880.1"/>
    <property type="molecule type" value="Genomic_DNA"/>
</dbReference>
<keyword evidence="4" id="KW-1185">Reference proteome</keyword>
<keyword evidence="2" id="KW-1133">Transmembrane helix</keyword>
<evidence type="ECO:0000256" key="2">
    <source>
        <dbReference type="SAM" id="Phobius"/>
    </source>
</evidence>
<protein>
    <submittedName>
        <fullName evidence="3">DUF3159 domain-containing protein</fullName>
    </submittedName>
</protein>
<keyword evidence="2" id="KW-0812">Transmembrane</keyword>
<feature type="region of interest" description="Disordered" evidence="1">
    <location>
        <begin position="1"/>
        <end position="26"/>
    </location>
</feature>
<feature type="transmembrane region" description="Helical" evidence="2">
    <location>
        <begin position="187"/>
        <end position="206"/>
    </location>
</feature>
<sequence length="254" mass="26441">MAEPPRPGDQPGEAAGRPDDDAQAGSPALGGLAGAYAAKAGVSRGADGRIDVLKSIGGIRGLAESILPGLVFLVVFTAGGQLGPALIGSLGVAAVFTVVRLVQRGTVTQAFSGLVGVAICAFVANRTGQPKDFYLWGFVTNAGYIVAMAVSVFARWPLAGLLFGFIRGEGLDWRKDRRRIRLYSAATWILVTVLALRLVVQVPLYLADNLVALGTTRLVMGLPLYALGLWLAWLVSRPAGQGVVGNGTGTGRQD</sequence>
<evidence type="ECO:0000313" key="3">
    <source>
        <dbReference type="EMBL" id="NKX54880.1"/>
    </source>
</evidence>
<dbReference type="Proteomes" id="UP000544090">
    <property type="component" value="Unassembled WGS sequence"/>
</dbReference>
<reference evidence="3 4" key="1">
    <citation type="submission" date="2020-04" db="EMBL/GenBank/DDBJ databases">
        <title>Arthrobacter sp. nov.</title>
        <authorList>
            <person name="Liu S."/>
        </authorList>
    </citation>
    <scope>NUCLEOTIDE SEQUENCE [LARGE SCALE GENOMIC DNA]</scope>
    <source>
        <strain evidence="3 4">E918</strain>
    </source>
</reference>
<dbReference type="RefSeq" id="WP_168486226.1">
    <property type="nucleotide sequence ID" value="NZ_JAAZSQ010000008.1"/>
</dbReference>
<feature type="transmembrane region" description="Helical" evidence="2">
    <location>
        <begin position="106"/>
        <end position="124"/>
    </location>
</feature>
<keyword evidence="2" id="KW-0472">Membrane</keyword>
<comment type="caution">
    <text evidence="3">The sequence shown here is derived from an EMBL/GenBank/DDBJ whole genome shotgun (WGS) entry which is preliminary data.</text>
</comment>
<gene>
    <name evidence="3" type="ORF">HGG74_10075</name>
</gene>
<dbReference type="Pfam" id="PF11361">
    <property type="entry name" value="DUF3159"/>
    <property type="match status" value="1"/>
</dbReference>
<evidence type="ECO:0000313" key="4">
    <source>
        <dbReference type="Proteomes" id="UP000544090"/>
    </source>
</evidence>
<organism evidence="3 4">
    <name type="scientific">Arthrobacter mobilis</name>
    <dbReference type="NCBI Taxonomy" id="2724944"/>
    <lineage>
        <taxon>Bacteria</taxon>
        <taxon>Bacillati</taxon>
        <taxon>Actinomycetota</taxon>
        <taxon>Actinomycetes</taxon>
        <taxon>Micrococcales</taxon>
        <taxon>Micrococcaceae</taxon>
        <taxon>Arthrobacter</taxon>
    </lineage>
</organism>
<feature type="transmembrane region" description="Helical" evidence="2">
    <location>
        <begin position="70"/>
        <end position="99"/>
    </location>
</feature>
<name>A0A7X6K4P9_9MICC</name>
<accession>A0A7X6K4P9</accession>
<feature type="transmembrane region" description="Helical" evidence="2">
    <location>
        <begin position="144"/>
        <end position="166"/>
    </location>
</feature>
<evidence type="ECO:0000256" key="1">
    <source>
        <dbReference type="SAM" id="MobiDB-lite"/>
    </source>
</evidence>
<proteinExistence type="predicted"/>
<feature type="transmembrane region" description="Helical" evidence="2">
    <location>
        <begin position="218"/>
        <end position="235"/>
    </location>
</feature>
<dbReference type="AlphaFoldDB" id="A0A7X6K4P9"/>
<dbReference type="InterPro" id="IPR016566">
    <property type="entry name" value="UCP010219"/>
</dbReference>